<dbReference type="AlphaFoldDB" id="A0A3G6IYV1"/>
<protein>
    <recommendedName>
        <fullName evidence="3">DUF2200 domain-containing protein</fullName>
    </recommendedName>
</protein>
<dbReference type="KEGG" id="cgk:CGERO_02560"/>
<dbReference type="Pfam" id="PF09966">
    <property type="entry name" value="DUF2200"/>
    <property type="match status" value="1"/>
</dbReference>
<organism evidence="1 2">
    <name type="scientific">Corynebacterium gerontici</name>
    <dbReference type="NCBI Taxonomy" id="2079234"/>
    <lineage>
        <taxon>Bacteria</taxon>
        <taxon>Bacillati</taxon>
        <taxon>Actinomycetota</taxon>
        <taxon>Actinomycetes</taxon>
        <taxon>Mycobacteriales</taxon>
        <taxon>Corynebacteriaceae</taxon>
        <taxon>Corynebacterium</taxon>
    </lineage>
</organism>
<evidence type="ECO:0008006" key="3">
    <source>
        <dbReference type="Google" id="ProtNLM"/>
    </source>
</evidence>
<dbReference type="Gene3D" id="1.10.8.290">
    <property type="entry name" value="uncharacterized protein sp1917 domain"/>
    <property type="match status" value="1"/>
</dbReference>
<gene>
    <name evidence="1" type="ORF">CGERO_02560</name>
</gene>
<dbReference type="InterPro" id="IPR014580">
    <property type="entry name" value="UCP033199"/>
</dbReference>
<keyword evidence="2" id="KW-1185">Reference proteome</keyword>
<evidence type="ECO:0000313" key="2">
    <source>
        <dbReference type="Proteomes" id="UP000271587"/>
    </source>
</evidence>
<name>A0A3G6IYV1_9CORY</name>
<evidence type="ECO:0000313" key="1">
    <source>
        <dbReference type="EMBL" id="AZA10836.1"/>
    </source>
</evidence>
<sequence length="112" mass="12647">MAFDLLAMTFGELYPTYLQKIERKGRKESELQEVLAWLFAMPRDELASLNDASLGEIFSTRELNEAADKITGSVCGVKVHLIEDPVMRGIRYADKLVDELAKGKAVEKIKRD</sequence>
<dbReference type="InterPro" id="IPR023204">
    <property type="entry name" value="SP1917_dom_sf"/>
</dbReference>
<accession>A0A3G6IYV1</accession>
<reference evidence="1 2" key="1">
    <citation type="submission" date="2018-11" db="EMBL/GenBank/DDBJ databases">
        <authorList>
            <person name="Kleinhagauer T."/>
            <person name="Glaeser S.P."/>
            <person name="Spergser J."/>
            <person name="Ruckert C."/>
            <person name="Kaempfer P."/>
            <person name="Busse H.-J."/>
        </authorList>
    </citation>
    <scope>NUCLEOTIDE SEQUENCE [LARGE SCALE GENOMIC DNA]</scope>
    <source>
        <strain evidence="1 2">W8</strain>
    </source>
</reference>
<proteinExistence type="predicted"/>
<dbReference type="Proteomes" id="UP000271587">
    <property type="component" value="Chromosome"/>
</dbReference>
<dbReference type="EMBL" id="CP033897">
    <property type="protein sequence ID" value="AZA10836.1"/>
    <property type="molecule type" value="Genomic_DNA"/>
</dbReference>